<evidence type="ECO:0000313" key="1">
    <source>
        <dbReference type="EMBL" id="EMY36008.1"/>
    </source>
</evidence>
<gene>
    <name evidence="1" type="ORF">D477_001329</name>
</gene>
<evidence type="ECO:0000313" key="2">
    <source>
        <dbReference type="Proteomes" id="UP000010729"/>
    </source>
</evidence>
<keyword evidence="2" id="KW-1185">Reference proteome</keyword>
<protein>
    <submittedName>
        <fullName evidence="1">Uncharacterized protein</fullName>
    </submittedName>
</protein>
<reference evidence="1 2" key="1">
    <citation type="journal article" date="2013" name="Genome Announc.">
        <title>Draft Genome Sequence of Arthrobacter crystallopoietes Strain BAB-32, Revealing Genes for Bioremediation.</title>
        <authorList>
            <person name="Joshi M.N."/>
            <person name="Pandit A.S."/>
            <person name="Sharma A."/>
            <person name="Pandya R.V."/>
            <person name="Desai S.M."/>
            <person name="Saxena A.K."/>
            <person name="Bagatharia S.B."/>
        </authorList>
    </citation>
    <scope>NUCLEOTIDE SEQUENCE [LARGE SCALE GENOMIC DNA]</scope>
    <source>
        <strain evidence="1 2">BAB-32</strain>
    </source>
</reference>
<organism evidence="1 2">
    <name type="scientific">Arthrobacter crystallopoietes BAB-32</name>
    <dbReference type="NCBI Taxonomy" id="1246476"/>
    <lineage>
        <taxon>Bacteria</taxon>
        <taxon>Bacillati</taxon>
        <taxon>Actinomycetota</taxon>
        <taxon>Actinomycetes</taxon>
        <taxon>Micrococcales</taxon>
        <taxon>Micrococcaceae</taxon>
        <taxon>Crystallibacter</taxon>
    </lineage>
</organism>
<proteinExistence type="predicted"/>
<comment type="caution">
    <text evidence="1">The sequence shown here is derived from an EMBL/GenBank/DDBJ whole genome shotgun (WGS) entry which is preliminary data.</text>
</comment>
<name>N1VCI5_9MICC</name>
<dbReference type="AlphaFoldDB" id="N1VCI5"/>
<sequence>MKRADQEYAVQLYTWRLRDYAESAQFRRMAQRIHRYTESADYIEWANLLCSIALVETNERRLLIRGVEWTFHVLAFGRSGLTLGPFQLRNSPWKLSSAIERLILLARRRQIGPELADLNLSNFAKLWYGHDFVETGSALSYPAALKIAASVVATP</sequence>
<dbReference type="EMBL" id="ANPE02000049">
    <property type="protein sequence ID" value="EMY36008.1"/>
    <property type="molecule type" value="Genomic_DNA"/>
</dbReference>
<dbReference type="Proteomes" id="UP000010729">
    <property type="component" value="Unassembled WGS sequence"/>
</dbReference>
<accession>N1VCI5</accession>